<evidence type="ECO:0000313" key="3">
    <source>
        <dbReference type="EMBL" id="GEO05689.1"/>
    </source>
</evidence>
<comment type="caution">
    <text evidence="3">The sequence shown here is derived from an EMBL/GenBank/DDBJ whole genome shotgun (WGS) entry which is preliminary data.</text>
</comment>
<evidence type="ECO:0000313" key="4">
    <source>
        <dbReference type="Proteomes" id="UP000321532"/>
    </source>
</evidence>
<organism evidence="3 4">
    <name type="scientific">Adhaeribacter aerolatus</name>
    <dbReference type="NCBI Taxonomy" id="670289"/>
    <lineage>
        <taxon>Bacteria</taxon>
        <taxon>Pseudomonadati</taxon>
        <taxon>Bacteroidota</taxon>
        <taxon>Cytophagia</taxon>
        <taxon>Cytophagales</taxon>
        <taxon>Hymenobacteraceae</taxon>
        <taxon>Adhaeribacter</taxon>
    </lineage>
</organism>
<dbReference type="PROSITE" id="PS51257">
    <property type="entry name" value="PROKAR_LIPOPROTEIN"/>
    <property type="match status" value="1"/>
</dbReference>
<dbReference type="InterPro" id="IPR045800">
    <property type="entry name" value="HMBD"/>
</dbReference>
<dbReference type="EMBL" id="BJYS01000026">
    <property type="protein sequence ID" value="GEO05689.1"/>
    <property type="molecule type" value="Genomic_DNA"/>
</dbReference>
<feature type="domain" description="Heavy metal binding" evidence="2">
    <location>
        <begin position="56"/>
        <end position="83"/>
    </location>
</feature>
<dbReference type="Proteomes" id="UP000321532">
    <property type="component" value="Unassembled WGS sequence"/>
</dbReference>
<keyword evidence="4" id="KW-1185">Reference proteome</keyword>
<evidence type="ECO:0000256" key="1">
    <source>
        <dbReference type="SAM" id="SignalP"/>
    </source>
</evidence>
<gene>
    <name evidence="3" type="ORF">AAE02nite_33530</name>
</gene>
<dbReference type="Pfam" id="PF19335">
    <property type="entry name" value="HMBD"/>
    <property type="match status" value="1"/>
</dbReference>
<keyword evidence="1" id="KW-0732">Signal</keyword>
<evidence type="ECO:0000259" key="2">
    <source>
        <dbReference type="Pfam" id="PF19335"/>
    </source>
</evidence>
<feature type="chain" id="PRO_5021906535" description="Heavy metal binding domain-containing protein" evidence="1">
    <location>
        <begin position="19"/>
        <end position="99"/>
    </location>
</feature>
<reference evidence="3 4" key="1">
    <citation type="submission" date="2019-07" db="EMBL/GenBank/DDBJ databases">
        <title>Whole genome shotgun sequence of Adhaeribacter aerolatus NBRC 106133.</title>
        <authorList>
            <person name="Hosoyama A."/>
            <person name="Uohara A."/>
            <person name="Ohji S."/>
            <person name="Ichikawa N."/>
        </authorList>
    </citation>
    <scope>NUCLEOTIDE SEQUENCE [LARGE SCALE GENOMIC DNA]</scope>
    <source>
        <strain evidence="3 4">NBRC 106133</strain>
    </source>
</reference>
<accession>A0A512B160</accession>
<feature type="signal peptide" evidence="1">
    <location>
        <begin position="1"/>
        <end position="18"/>
    </location>
</feature>
<protein>
    <recommendedName>
        <fullName evidence="2">Heavy metal binding domain-containing protein</fullName>
    </recommendedName>
</protein>
<dbReference type="GO" id="GO:0046872">
    <property type="term" value="F:metal ion binding"/>
    <property type="evidence" value="ECO:0007669"/>
    <property type="project" value="InterPro"/>
</dbReference>
<proteinExistence type="predicted"/>
<name>A0A512B160_9BACT</name>
<dbReference type="AlphaFoldDB" id="A0A512B160"/>
<sequence length="99" mass="10342">MPMKTKFLGILFSVTLLAGIGCSSNKTEKLPGESAYDQSATETNNADASSAAQMAYICPMECEGSASHEPGKCPVCAMDLVKNPNYKGATADSTAQKTN</sequence>